<evidence type="ECO:0000256" key="21">
    <source>
        <dbReference type="PROSITE-ProRule" id="PRU00042"/>
    </source>
</evidence>
<evidence type="ECO:0000256" key="19">
    <source>
        <dbReference type="ARBA" id="ARBA00023242"/>
    </source>
</evidence>
<keyword evidence="10 21" id="KW-0863">Zinc-finger</keyword>
<reference evidence="26" key="1">
    <citation type="journal article" date="2013" name="Science">
        <title>Comparative analysis of bat genomes provides insight into the evolution of flight and immunity.</title>
        <authorList>
            <person name="Zhang G."/>
            <person name="Cowled C."/>
            <person name="Shi Z."/>
            <person name="Huang Z."/>
            <person name="Bishop-Lilly K.A."/>
            <person name="Fang X."/>
            <person name="Wynne J.W."/>
            <person name="Xiong Z."/>
            <person name="Baker M.L."/>
            <person name="Zhao W."/>
            <person name="Tachedjian M."/>
            <person name="Zhu Y."/>
            <person name="Zhou P."/>
            <person name="Jiang X."/>
            <person name="Ng J."/>
            <person name="Yang L."/>
            <person name="Wu L."/>
            <person name="Xiao J."/>
            <person name="Feng Y."/>
            <person name="Chen Y."/>
            <person name="Sun X."/>
            <person name="Zhang Y."/>
            <person name="Marsh G.A."/>
            <person name="Crameri G."/>
            <person name="Broder C.C."/>
            <person name="Frey K.G."/>
            <person name="Wang L.F."/>
            <person name="Wang J."/>
        </authorList>
    </citation>
    <scope>NUCLEOTIDE SEQUENCE [LARGE SCALE GENOMIC DNA]</scope>
</reference>
<keyword evidence="13" id="KW-0805">Transcription regulation</keyword>
<dbReference type="GO" id="GO:0000978">
    <property type="term" value="F:RNA polymerase II cis-regulatory region sequence-specific DNA binding"/>
    <property type="evidence" value="ECO:0007669"/>
    <property type="project" value="TreeGrafter"/>
</dbReference>
<feature type="domain" description="C2H2-type" evidence="23">
    <location>
        <begin position="691"/>
        <end position="719"/>
    </location>
</feature>
<evidence type="ECO:0000259" key="24">
    <source>
        <dbReference type="PROSITE" id="PS50871"/>
    </source>
</evidence>
<dbReference type="PRINTS" id="PR00007">
    <property type="entry name" value="COMPLEMNTC1Q"/>
</dbReference>
<dbReference type="PANTHER" id="PTHR24384">
    <property type="entry name" value="FINGER PUTATIVE TRANSCRIPTION FACTOR FAMILY-RELATED"/>
    <property type="match status" value="1"/>
</dbReference>
<evidence type="ECO:0000256" key="8">
    <source>
        <dbReference type="ARBA" id="ARBA00022729"/>
    </source>
</evidence>
<dbReference type="PROSITE" id="PS00028">
    <property type="entry name" value="ZINC_FINGER_C2H2_1"/>
    <property type="match status" value="24"/>
</dbReference>
<feature type="domain" description="C2H2-type" evidence="23">
    <location>
        <begin position="249"/>
        <end position="276"/>
    </location>
</feature>
<feature type="domain" description="C2H2-type" evidence="23">
    <location>
        <begin position="661"/>
        <end position="689"/>
    </location>
</feature>
<keyword evidence="18" id="KW-0325">Glycoprotein</keyword>
<name>L5LV60_MYODS</name>
<feature type="domain" description="C2H2-type" evidence="23">
    <location>
        <begin position="573"/>
        <end position="595"/>
    </location>
</feature>
<dbReference type="GO" id="GO:0030154">
    <property type="term" value="P:cell differentiation"/>
    <property type="evidence" value="ECO:0007669"/>
    <property type="project" value="UniProtKB-KW"/>
</dbReference>
<feature type="domain" description="C2H2-type" evidence="23">
    <location>
        <begin position="452"/>
        <end position="475"/>
    </location>
</feature>
<evidence type="ECO:0000256" key="4">
    <source>
        <dbReference type="ARBA" id="ARBA00022473"/>
    </source>
</evidence>
<feature type="domain" description="C2H2-type" evidence="23">
    <location>
        <begin position="1056"/>
        <end position="1083"/>
    </location>
</feature>
<keyword evidence="17" id="KW-0804">Transcription</keyword>
<evidence type="ECO:0000256" key="9">
    <source>
        <dbReference type="ARBA" id="ARBA00022737"/>
    </source>
</evidence>
<dbReference type="InterPro" id="IPR013087">
    <property type="entry name" value="Znf_C2H2_type"/>
</dbReference>
<evidence type="ECO:0000256" key="1">
    <source>
        <dbReference type="ARBA" id="ARBA00004123"/>
    </source>
</evidence>
<dbReference type="GO" id="GO:0008270">
    <property type="term" value="F:zinc ion binding"/>
    <property type="evidence" value="ECO:0007669"/>
    <property type="project" value="UniProtKB-KW"/>
</dbReference>
<feature type="domain" description="C2H2-type" evidence="23">
    <location>
        <begin position="869"/>
        <end position="896"/>
    </location>
</feature>
<feature type="domain" description="C2H2-type" evidence="23">
    <location>
        <begin position="141"/>
        <end position="168"/>
    </location>
</feature>
<evidence type="ECO:0000256" key="13">
    <source>
        <dbReference type="ARBA" id="ARBA00023015"/>
    </source>
</evidence>
<dbReference type="GO" id="GO:0005654">
    <property type="term" value="C:nucleoplasm"/>
    <property type="evidence" value="ECO:0007669"/>
    <property type="project" value="UniProtKB-ARBA"/>
</dbReference>
<evidence type="ECO:0000256" key="14">
    <source>
        <dbReference type="ARBA" id="ARBA00023125"/>
    </source>
</evidence>
<dbReference type="InterPro" id="IPR008983">
    <property type="entry name" value="Tumour_necrosis_fac-like_dom"/>
</dbReference>
<feature type="domain" description="C2H2-type" evidence="23">
    <location>
        <begin position="57"/>
        <end position="84"/>
    </location>
</feature>
<dbReference type="PROSITE" id="PS50871">
    <property type="entry name" value="C1Q"/>
    <property type="match status" value="1"/>
</dbReference>
<evidence type="ECO:0000256" key="15">
    <source>
        <dbReference type="ARBA" id="ARBA00023157"/>
    </source>
</evidence>
<evidence type="ECO:0000256" key="22">
    <source>
        <dbReference type="SAM" id="MobiDB-lite"/>
    </source>
</evidence>
<evidence type="ECO:0000256" key="11">
    <source>
        <dbReference type="ARBA" id="ARBA00022782"/>
    </source>
</evidence>
<dbReference type="FunFam" id="3.30.160.60:FF:000107">
    <property type="entry name" value="Zinc finger protein 521"/>
    <property type="match status" value="1"/>
</dbReference>
<protein>
    <recommendedName>
        <fullName evidence="20">Zinc finger protein 521</fullName>
    </recommendedName>
</protein>
<dbReference type="eggNOG" id="KOG1721">
    <property type="taxonomic scope" value="Eukaryota"/>
</dbReference>
<dbReference type="FunFam" id="3.30.160.60:FF:000167">
    <property type="entry name" value="Zinc finger protein 521"/>
    <property type="match status" value="1"/>
</dbReference>
<keyword evidence="4" id="KW-0217">Developmental protein</keyword>
<keyword evidence="7" id="KW-0479">Metal-binding</keyword>
<evidence type="ECO:0000256" key="5">
    <source>
        <dbReference type="ARBA" id="ARBA00022491"/>
    </source>
</evidence>
<dbReference type="Pfam" id="PF00386">
    <property type="entry name" value="C1q"/>
    <property type="match status" value="1"/>
</dbReference>
<keyword evidence="6" id="KW-0964">Secreted</keyword>
<dbReference type="SMART" id="SM00110">
    <property type="entry name" value="C1Q"/>
    <property type="match status" value="1"/>
</dbReference>
<dbReference type="Gene3D" id="3.30.160.60">
    <property type="entry name" value="Classic Zinc Finger"/>
    <property type="match status" value="13"/>
</dbReference>
<dbReference type="SMART" id="SM00355">
    <property type="entry name" value="ZnF_C2H2"/>
    <property type="match status" value="27"/>
</dbReference>
<dbReference type="InterPro" id="IPR001073">
    <property type="entry name" value="C1q_dom"/>
</dbReference>
<dbReference type="FunFam" id="3.30.160.60:FF:000548">
    <property type="entry name" value="Zinc finger protein 423"/>
    <property type="match status" value="1"/>
</dbReference>
<evidence type="ECO:0000256" key="20">
    <source>
        <dbReference type="ARBA" id="ARBA00068672"/>
    </source>
</evidence>
<dbReference type="InterPro" id="IPR036236">
    <property type="entry name" value="Znf_C2H2_sf"/>
</dbReference>
<dbReference type="GO" id="GO:0005576">
    <property type="term" value="C:extracellular region"/>
    <property type="evidence" value="ECO:0007669"/>
    <property type="project" value="UniProtKB-SubCell"/>
</dbReference>
<dbReference type="GO" id="GO:0000981">
    <property type="term" value="F:DNA-binding transcription factor activity, RNA polymerase II-specific"/>
    <property type="evidence" value="ECO:0007669"/>
    <property type="project" value="TreeGrafter"/>
</dbReference>
<dbReference type="PANTHER" id="PTHR24384:SF189">
    <property type="entry name" value="C2H2-TYPE DOMAIN-CONTAINING PROTEIN-RELATED"/>
    <property type="match status" value="1"/>
</dbReference>
<dbReference type="InterPro" id="IPR050752">
    <property type="entry name" value="C2H2-ZF_domain"/>
</dbReference>
<keyword evidence="8" id="KW-0732">Signal</keyword>
<keyword evidence="16" id="KW-0010">Activator</keyword>
<dbReference type="FunFam" id="3.30.160.60:FF:000261">
    <property type="entry name" value="Zinc finger protein 521"/>
    <property type="match status" value="1"/>
</dbReference>
<evidence type="ECO:0000256" key="18">
    <source>
        <dbReference type="ARBA" id="ARBA00023180"/>
    </source>
</evidence>
<dbReference type="FunFam" id="3.30.160.60:FF:000624">
    <property type="entry name" value="zinc finger protein 697"/>
    <property type="match status" value="1"/>
</dbReference>
<dbReference type="Pfam" id="PF13912">
    <property type="entry name" value="zf-C2H2_6"/>
    <property type="match status" value="3"/>
</dbReference>
<comment type="similarity">
    <text evidence="3">Belongs to the krueppel C2H2-type zinc-finger protein family.</text>
</comment>
<dbReference type="SUPFAM" id="SSF49842">
    <property type="entry name" value="TNF-like"/>
    <property type="match status" value="1"/>
</dbReference>
<keyword evidence="11" id="KW-0221">Differentiation</keyword>
<feature type="region of interest" description="Disordered" evidence="22">
    <location>
        <begin position="288"/>
        <end position="332"/>
    </location>
</feature>
<feature type="domain" description="C2H2-type" evidence="23">
    <location>
        <begin position="185"/>
        <end position="213"/>
    </location>
</feature>
<dbReference type="Pfam" id="PF00096">
    <property type="entry name" value="zf-C2H2"/>
    <property type="match status" value="5"/>
</dbReference>
<evidence type="ECO:0000259" key="23">
    <source>
        <dbReference type="PROSITE" id="PS50157"/>
    </source>
</evidence>
<evidence type="ECO:0000256" key="6">
    <source>
        <dbReference type="ARBA" id="ARBA00022525"/>
    </source>
</evidence>
<evidence type="ECO:0000256" key="17">
    <source>
        <dbReference type="ARBA" id="ARBA00023163"/>
    </source>
</evidence>
<feature type="domain" description="C2H2-type" evidence="23">
    <location>
        <begin position="1087"/>
        <end position="1115"/>
    </location>
</feature>
<dbReference type="Proteomes" id="UP000010556">
    <property type="component" value="Unassembled WGS sequence"/>
</dbReference>
<evidence type="ECO:0000256" key="7">
    <source>
        <dbReference type="ARBA" id="ARBA00022723"/>
    </source>
</evidence>
<dbReference type="FunFam" id="3.30.160.60:FF:000998">
    <property type="entry name" value="Zinc finger protein 521"/>
    <property type="match status" value="1"/>
</dbReference>
<feature type="domain" description="C2H2-type" evidence="23">
    <location>
        <begin position="722"/>
        <end position="749"/>
    </location>
</feature>
<dbReference type="PROSITE" id="PS50157">
    <property type="entry name" value="ZINC_FINGER_C2H2_2"/>
    <property type="match status" value="23"/>
</dbReference>
<gene>
    <name evidence="25" type="ORF">MDA_GLEAN10014885</name>
</gene>
<feature type="domain" description="C2H2-type" evidence="23">
    <location>
        <begin position="825"/>
        <end position="852"/>
    </location>
</feature>
<feature type="domain" description="C2H2-type" evidence="23">
    <location>
        <begin position="113"/>
        <end position="140"/>
    </location>
</feature>
<feature type="domain" description="C2H2-type" evidence="23">
    <location>
        <begin position="898"/>
        <end position="925"/>
    </location>
</feature>
<dbReference type="SUPFAM" id="SSF57667">
    <property type="entry name" value="beta-beta-alpha zinc fingers"/>
    <property type="match status" value="8"/>
</dbReference>
<evidence type="ECO:0000313" key="26">
    <source>
        <dbReference type="Proteomes" id="UP000010556"/>
    </source>
</evidence>
<sequence>MTLGSGRNGFRSDGVDVEDDPTCSWPASSPSSKDQTSPSHGEGCDFGEEEGGPGLPYPCQFCDKSFSRLSYLKHHEQSHSDKLPFKCTYCSRLFKHKRSRDRHIKLHTGDKKYHCHECEAAFSRSDHLKIHLKTHTSNKPYKCAICRRGFLSSSSLHGHMQVHERGKDGAPPGSRLDDWKLKDTQKCSQCEEGFDFPEDLQKHIAECHPECSPSEDRAALQCGYCHELFVEEASLLGHVEQAHGGEKKNACSLCSESFLTVEELYSHVDSHQQPESCNHSNSPSLVTVGYTSVSSTTPDSNLSVDSSTMVEAAPPLPKSRGRKRAAPQASDVAGASGKQAKVTYSCVYCSKQLFSSLAVLQIHLKTMHLDKPEQAHICQYCLEVLPSLYNLNEHLKQVHEAQDPGLIVSAMPAIVYQCNFCSEVVNDLNTLQEHIRCSHGFANPVAKDSNAFFCPHCYMGFLTDSSLEEHIRQVHCDLSGSRFGSPVLGTPKDPVVEVYSCSYCTNSPIFNSVLKLNKHIKENHKNIPLALNYIHNGKKSRALSPLSPVALEQTSLKMMQAVGGAPARPAGEYVCNQCGAKYTSLDGFQTHLKTHLDTVLPKLTCPQCSKEFPNQESLLKHVTIHFMITSTYYICESCDKQFTSVDDLQKHLLDMHTFVLYHCTLCQEVFDSKVSIQLHLAVKHSNEKKVYRCTSCNWDFRSEADLQLHVRHNHLENQGKAHKCIFCGEAFGTEVELQCHITTHSKKYNCRFCSKAFHAIILLEKHLREKHCVFEAKTPNGGANGAAEQVQKEEVELQTLLTNSQESHNSHDGSEEDVDASEPMYGCDICGAAYTMETLLQNHQLRDHNIRPGESAIVKKKAELIKGNYKCNVCSRTFFSENGLREHMQTHLGPVKHYMCPICGERFPSLLTLTEHKVTHSKSLDTGNCRICKLPLQSEEEFLEHCQMHPDLRNSLTGFRCVVCMQTVTSTLELKIHGTFHMQKLAGSSAASSPNGQGLQKLYKCALCLKEFRSKQDLVKLDKKTYQCIKCQMTFENEREIQIHVANHMIEEGINHECKLCNQMFDSPAKLLCHLIEHSFEGMGGTFKCPVCFTVFVQANKLQQHIFAVHGQEDKIYDCAQCPQKFFFQTELQNETEPIVLEGKCLVVCDSNPTSDPTGTALGISVRSGSAKVAFSAIRSTNHEPSEMSNRTMIIYFDQVLVNIGNNFDSERSTFIAPRKGIYSFNFHVVKVYNRQTIQVSLMLNGWPVISAFAGDQDVTREAASNGVLIQMEKGDRAYLKLERGNLMGGWKYSTFSGFLVFPL</sequence>
<dbReference type="FunFam" id="3.30.160.60:FF:000483">
    <property type="entry name" value="Zinc finger protein 423"/>
    <property type="match status" value="1"/>
</dbReference>
<keyword evidence="15" id="KW-1015">Disulfide bond</keyword>
<dbReference type="FunFam" id="2.60.120.40:FF:000002">
    <property type="entry name" value="Cerebellin 4"/>
    <property type="match status" value="1"/>
</dbReference>
<keyword evidence="9" id="KW-0677">Repeat</keyword>
<keyword evidence="19" id="KW-0539">Nucleus</keyword>
<feature type="domain" description="C2H2-type" evidence="23">
    <location>
        <begin position="85"/>
        <end position="112"/>
    </location>
</feature>
<evidence type="ECO:0000256" key="12">
    <source>
        <dbReference type="ARBA" id="ARBA00022833"/>
    </source>
</evidence>
<feature type="domain" description="C2H2-type" evidence="23">
    <location>
        <begin position="1026"/>
        <end position="1053"/>
    </location>
</feature>
<keyword evidence="14" id="KW-0238">DNA-binding</keyword>
<keyword evidence="26" id="KW-1185">Reference proteome</keyword>
<dbReference type="FunFam" id="3.30.160.60:FF:000244">
    <property type="entry name" value="zinc finger protein 423"/>
    <property type="match status" value="1"/>
</dbReference>
<feature type="domain" description="C2H2-type" evidence="23">
    <location>
        <begin position="603"/>
        <end position="625"/>
    </location>
</feature>
<keyword evidence="12" id="KW-0862">Zinc</keyword>
<feature type="domain" description="C2H2-type" evidence="23">
    <location>
        <begin position="748"/>
        <end position="771"/>
    </location>
</feature>
<evidence type="ECO:0000313" key="25">
    <source>
        <dbReference type="EMBL" id="ELK29353.1"/>
    </source>
</evidence>
<feature type="compositionally biased region" description="Polar residues" evidence="22">
    <location>
        <begin position="298"/>
        <end position="309"/>
    </location>
</feature>
<feature type="domain" description="C1q" evidence="24">
    <location>
        <begin position="1168"/>
        <end position="1304"/>
    </location>
</feature>
<feature type="compositionally biased region" description="Low complexity" evidence="22">
    <location>
        <begin position="26"/>
        <end position="41"/>
    </location>
</feature>
<dbReference type="Gene3D" id="2.60.120.40">
    <property type="match status" value="1"/>
</dbReference>
<evidence type="ECO:0000256" key="10">
    <source>
        <dbReference type="ARBA" id="ARBA00022771"/>
    </source>
</evidence>
<comment type="subcellular location">
    <subcellularLocation>
        <location evidence="1">Nucleus</location>
    </subcellularLocation>
    <subcellularLocation>
        <location evidence="2">Secreted</location>
    </subcellularLocation>
</comment>
<dbReference type="FunFam" id="3.30.160.60:FF:000143">
    <property type="entry name" value="Zinc finger protein 521"/>
    <property type="match status" value="1"/>
</dbReference>
<feature type="domain" description="C2H2-type" evidence="23">
    <location>
        <begin position="220"/>
        <end position="248"/>
    </location>
</feature>
<keyword evidence="5" id="KW-0678">Repressor</keyword>
<evidence type="ECO:0000256" key="2">
    <source>
        <dbReference type="ARBA" id="ARBA00004613"/>
    </source>
</evidence>
<evidence type="ECO:0000256" key="3">
    <source>
        <dbReference type="ARBA" id="ARBA00006991"/>
    </source>
</evidence>
<accession>L5LV60</accession>
<feature type="domain" description="C2H2-type" evidence="23">
    <location>
        <begin position="633"/>
        <end position="657"/>
    </location>
</feature>
<feature type="domain" description="C2H2-type" evidence="23">
    <location>
        <begin position="416"/>
        <end position="444"/>
    </location>
</feature>
<feature type="domain" description="C2H2-type" evidence="23">
    <location>
        <begin position="376"/>
        <end position="404"/>
    </location>
</feature>
<feature type="compositionally biased region" description="Low complexity" evidence="22">
    <location>
        <begin position="288"/>
        <end position="297"/>
    </location>
</feature>
<organism evidence="25 26">
    <name type="scientific">Myotis davidii</name>
    <name type="common">David's myotis</name>
    <dbReference type="NCBI Taxonomy" id="225400"/>
    <lineage>
        <taxon>Eukaryota</taxon>
        <taxon>Metazoa</taxon>
        <taxon>Chordata</taxon>
        <taxon>Craniata</taxon>
        <taxon>Vertebrata</taxon>
        <taxon>Euteleostomi</taxon>
        <taxon>Mammalia</taxon>
        <taxon>Eutheria</taxon>
        <taxon>Laurasiatheria</taxon>
        <taxon>Chiroptera</taxon>
        <taxon>Yangochiroptera</taxon>
        <taxon>Vespertilionidae</taxon>
        <taxon>Myotis</taxon>
    </lineage>
</organism>
<evidence type="ECO:0000256" key="16">
    <source>
        <dbReference type="ARBA" id="ARBA00023159"/>
    </source>
</evidence>
<dbReference type="EMBL" id="KB108055">
    <property type="protein sequence ID" value="ELK29353.1"/>
    <property type="molecule type" value="Genomic_DNA"/>
</dbReference>
<dbReference type="FunFam" id="3.30.160.60:FF:002441">
    <property type="entry name" value="Zinc finger protein 521"/>
    <property type="match status" value="1"/>
</dbReference>
<proteinExistence type="inferred from homology"/>
<feature type="region of interest" description="Disordered" evidence="22">
    <location>
        <begin position="1"/>
        <end position="47"/>
    </location>
</feature>